<feature type="chain" id="PRO_5035195945" evidence="3">
    <location>
        <begin position="25"/>
        <end position="435"/>
    </location>
</feature>
<sequence>MRISLRAGAVAVAAVLAAAGCSGGEDPTTTGSGSLAGQSVEVAGTWSGTEQANFQAVLDAFATKTGATVKYTSGGDDLAALINSRLAGGSPPDVALIPQPGVVNEFVRKGAIKELTGAAAEAVAANYSPAWQQLGQVDGKLYGVYFKVANKSVVWYRTDKFTEAGVQAPTTWEEFVKVTKTLADSGVSPMAVPGGDGWTLTDWFENIYLRVGGSENYDKLSRHELPWTDPTVVETLRLLAEYWGDAKSIQGGNKGAVQLKFTQSIADVFGEKPQSAMLFEGDFVAAEINKLGKVKVGEGARFFDWPSVNGSKPAVVTAGDQAVAFKDTEAAKQLIAFLASPDAAKIMAAKGGFMSANKNLDTKVYPDPTMVQLAESVVRADLLRFDLSDLTPQTFGGGTGASMWRLLQDFLANPADPAATAAKLEEAAKKDFGGK</sequence>
<dbReference type="Proteomes" id="UP000630887">
    <property type="component" value="Unassembled WGS sequence"/>
</dbReference>
<comment type="caution">
    <text evidence="4">The sequence shown here is derived from an EMBL/GenBank/DDBJ whole genome shotgun (WGS) entry which is preliminary data.</text>
</comment>
<dbReference type="Pfam" id="PF01547">
    <property type="entry name" value="SBP_bac_1"/>
    <property type="match status" value="1"/>
</dbReference>
<dbReference type="PROSITE" id="PS51257">
    <property type="entry name" value="PROKAR_LIPOPROTEIN"/>
    <property type="match status" value="1"/>
</dbReference>
<keyword evidence="2" id="KW-0813">Transport</keyword>
<evidence type="ECO:0000256" key="3">
    <source>
        <dbReference type="SAM" id="SignalP"/>
    </source>
</evidence>
<accession>A0A8J3KYJ6</accession>
<dbReference type="SUPFAM" id="SSF53850">
    <property type="entry name" value="Periplasmic binding protein-like II"/>
    <property type="match status" value="1"/>
</dbReference>
<dbReference type="RefSeq" id="WP_203696035.1">
    <property type="nucleotide sequence ID" value="NZ_BAAALC010000082.1"/>
</dbReference>
<dbReference type="PANTHER" id="PTHR43649">
    <property type="entry name" value="ARABINOSE-BINDING PROTEIN-RELATED"/>
    <property type="match status" value="1"/>
</dbReference>
<feature type="signal peptide" evidence="3">
    <location>
        <begin position="1"/>
        <end position="24"/>
    </location>
</feature>
<evidence type="ECO:0000256" key="2">
    <source>
        <dbReference type="ARBA" id="ARBA00022448"/>
    </source>
</evidence>
<dbReference type="EMBL" id="BONI01000061">
    <property type="protein sequence ID" value="GIG09260.1"/>
    <property type="molecule type" value="Genomic_DNA"/>
</dbReference>
<name>A0A8J3KYJ6_9ACTN</name>
<dbReference type="PANTHER" id="PTHR43649:SF29">
    <property type="entry name" value="OSMOPROTECTIVE COMPOUNDS-BINDING PROTEIN GGTB"/>
    <property type="match status" value="1"/>
</dbReference>
<dbReference type="InterPro" id="IPR050490">
    <property type="entry name" value="Bact_solute-bd_prot1"/>
</dbReference>
<organism evidence="4 5">
    <name type="scientific">Catellatospora coxensis</name>
    <dbReference type="NCBI Taxonomy" id="310354"/>
    <lineage>
        <taxon>Bacteria</taxon>
        <taxon>Bacillati</taxon>
        <taxon>Actinomycetota</taxon>
        <taxon>Actinomycetes</taxon>
        <taxon>Micromonosporales</taxon>
        <taxon>Micromonosporaceae</taxon>
        <taxon>Catellatospora</taxon>
    </lineage>
</organism>
<dbReference type="InterPro" id="IPR006059">
    <property type="entry name" value="SBP"/>
</dbReference>
<comment type="similarity">
    <text evidence="1">Belongs to the bacterial solute-binding protein 1 family.</text>
</comment>
<keyword evidence="5" id="KW-1185">Reference proteome</keyword>
<evidence type="ECO:0000313" key="5">
    <source>
        <dbReference type="Proteomes" id="UP000630887"/>
    </source>
</evidence>
<dbReference type="AlphaFoldDB" id="A0A8J3KYJ6"/>
<evidence type="ECO:0000313" key="4">
    <source>
        <dbReference type="EMBL" id="GIG09260.1"/>
    </source>
</evidence>
<dbReference type="Gene3D" id="3.40.190.10">
    <property type="entry name" value="Periplasmic binding protein-like II"/>
    <property type="match status" value="2"/>
</dbReference>
<proteinExistence type="inferred from homology"/>
<keyword evidence="3" id="KW-0732">Signal</keyword>
<gene>
    <name evidence="4" type="ORF">Cco03nite_59600</name>
</gene>
<evidence type="ECO:0000256" key="1">
    <source>
        <dbReference type="ARBA" id="ARBA00008520"/>
    </source>
</evidence>
<protein>
    <submittedName>
        <fullName evidence="4">Sugar ABC transporter substrate-binding protein</fullName>
    </submittedName>
</protein>
<reference evidence="4 5" key="1">
    <citation type="submission" date="2021-01" db="EMBL/GenBank/DDBJ databases">
        <title>Whole genome shotgun sequence of Catellatospora coxensis NBRC 107359.</title>
        <authorList>
            <person name="Komaki H."/>
            <person name="Tamura T."/>
        </authorList>
    </citation>
    <scope>NUCLEOTIDE SEQUENCE [LARGE SCALE GENOMIC DNA]</scope>
    <source>
        <strain evidence="4 5">NBRC 107359</strain>
    </source>
</reference>